<dbReference type="SUPFAM" id="SSF48619">
    <property type="entry name" value="Phospholipase A2, PLA2"/>
    <property type="match status" value="1"/>
</dbReference>
<comment type="subcellular location">
    <subcellularLocation>
        <location evidence="1">Secreted</location>
    </subcellularLocation>
</comment>
<dbReference type="GO" id="GO:0005576">
    <property type="term" value="C:extracellular region"/>
    <property type="evidence" value="ECO:0007669"/>
    <property type="project" value="UniProtKB-SubCell"/>
</dbReference>
<dbReference type="PANTHER" id="PTHR12824">
    <property type="entry name" value="GROUP XII SECRETORY PHOSPHOLIPASE A2 FAMILY MEMBER"/>
    <property type="match status" value="1"/>
</dbReference>
<gene>
    <name evidence="3" type="ORF">RI129_009993</name>
</gene>
<dbReference type="PROSITE" id="PS00118">
    <property type="entry name" value="PA2_HIS"/>
    <property type="match status" value="1"/>
</dbReference>
<accession>A0AAN7VAD4</accession>
<keyword evidence="4" id="KW-1185">Reference proteome</keyword>
<evidence type="ECO:0000256" key="2">
    <source>
        <dbReference type="ARBA" id="ARBA00022525"/>
    </source>
</evidence>
<protein>
    <recommendedName>
        <fullName evidence="5">Group XIIA secretory phospholipase A2</fullName>
    </recommendedName>
</protein>
<dbReference type="AlphaFoldDB" id="A0AAN7VAD4"/>
<dbReference type="Proteomes" id="UP001329430">
    <property type="component" value="Chromosome 7"/>
</dbReference>
<name>A0AAN7VAD4_9COLE</name>
<reference evidence="3 4" key="1">
    <citation type="journal article" date="2024" name="Insects">
        <title>An Improved Chromosome-Level Genome Assembly of the Firefly Pyrocoelia pectoralis.</title>
        <authorList>
            <person name="Fu X."/>
            <person name="Meyer-Rochow V.B."/>
            <person name="Ballantyne L."/>
            <person name="Zhu X."/>
        </authorList>
    </citation>
    <scope>NUCLEOTIDE SEQUENCE [LARGE SCALE GENOMIC DNA]</scope>
    <source>
        <strain evidence="3">XCY_ONT2</strain>
    </source>
</reference>
<dbReference type="Gene3D" id="1.20.90.10">
    <property type="entry name" value="Phospholipase A2 domain"/>
    <property type="match status" value="1"/>
</dbReference>
<evidence type="ECO:0000313" key="3">
    <source>
        <dbReference type="EMBL" id="KAK5641446.1"/>
    </source>
</evidence>
<evidence type="ECO:0000313" key="4">
    <source>
        <dbReference type="Proteomes" id="UP001329430"/>
    </source>
</evidence>
<dbReference type="GO" id="GO:0006644">
    <property type="term" value="P:phospholipid metabolic process"/>
    <property type="evidence" value="ECO:0007669"/>
    <property type="project" value="InterPro"/>
</dbReference>
<dbReference type="InterPro" id="IPR036444">
    <property type="entry name" value="PLipase_A2_dom_sf"/>
</dbReference>
<evidence type="ECO:0008006" key="5">
    <source>
        <dbReference type="Google" id="ProtNLM"/>
    </source>
</evidence>
<dbReference type="GO" id="GO:0005509">
    <property type="term" value="F:calcium ion binding"/>
    <property type="evidence" value="ECO:0007669"/>
    <property type="project" value="InterPro"/>
</dbReference>
<proteinExistence type="predicted"/>
<comment type="caution">
    <text evidence="3">The sequence shown here is derived from an EMBL/GenBank/DDBJ whole genome shotgun (WGS) entry which is preliminary data.</text>
</comment>
<organism evidence="3 4">
    <name type="scientific">Pyrocoelia pectoralis</name>
    <dbReference type="NCBI Taxonomy" id="417401"/>
    <lineage>
        <taxon>Eukaryota</taxon>
        <taxon>Metazoa</taxon>
        <taxon>Ecdysozoa</taxon>
        <taxon>Arthropoda</taxon>
        <taxon>Hexapoda</taxon>
        <taxon>Insecta</taxon>
        <taxon>Pterygota</taxon>
        <taxon>Neoptera</taxon>
        <taxon>Endopterygota</taxon>
        <taxon>Coleoptera</taxon>
        <taxon>Polyphaga</taxon>
        <taxon>Elateriformia</taxon>
        <taxon>Elateroidea</taxon>
        <taxon>Lampyridae</taxon>
        <taxon>Lampyrinae</taxon>
        <taxon>Pyrocoelia</taxon>
    </lineage>
</organism>
<dbReference type="InterPro" id="IPR033113">
    <property type="entry name" value="PLA2_histidine"/>
</dbReference>
<sequence>MEIPYAKVLIYALTFLCYAYSGYGSDLLANLRDAVLAAENVFGDVVKNVITVAKKFRNLHDIFDAAVEENCIFKCPVEGVTPKPDRNHVPKADGCGALGLKIDPTYLPIGEMSKCCNTHDICYDTCNMHKDVCDMEFKNCLYRYCDNHKKSIGDKMVTACKSAAKILFTGTMALGCRAYLDAQKNACYCPSSYGWKKENKHGSKYSGGDEL</sequence>
<dbReference type="PANTHER" id="PTHR12824:SF8">
    <property type="entry name" value="GXIVSPLA2, ISOFORM A"/>
    <property type="match status" value="1"/>
</dbReference>
<dbReference type="GO" id="GO:0050482">
    <property type="term" value="P:arachidonate secretion"/>
    <property type="evidence" value="ECO:0007669"/>
    <property type="project" value="InterPro"/>
</dbReference>
<evidence type="ECO:0000256" key="1">
    <source>
        <dbReference type="ARBA" id="ARBA00004613"/>
    </source>
</evidence>
<dbReference type="EMBL" id="JAVRBK010000007">
    <property type="protein sequence ID" value="KAK5641446.1"/>
    <property type="molecule type" value="Genomic_DNA"/>
</dbReference>
<dbReference type="GO" id="GO:0016042">
    <property type="term" value="P:lipid catabolic process"/>
    <property type="evidence" value="ECO:0007669"/>
    <property type="project" value="InterPro"/>
</dbReference>
<dbReference type="Pfam" id="PF06951">
    <property type="entry name" value="PLA2G12"/>
    <property type="match status" value="1"/>
</dbReference>
<keyword evidence="2" id="KW-0964">Secreted</keyword>
<dbReference type="GO" id="GO:0004623">
    <property type="term" value="F:phospholipase A2 activity"/>
    <property type="evidence" value="ECO:0007669"/>
    <property type="project" value="InterPro"/>
</dbReference>
<dbReference type="InterPro" id="IPR010711">
    <property type="entry name" value="PLA2G12"/>
</dbReference>